<dbReference type="AlphaFoldDB" id="A0A0A9H150"/>
<organism evidence="1">
    <name type="scientific">Arundo donax</name>
    <name type="common">Giant reed</name>
    <name type="synonym">Donax arundinaceus</name>
    <dbReference type="NCBI Taxonomy" id="35708"/>
    <lineage>
        <taxon>Eukaryota</taxon>
        <taxon>Viridiplantae</taxon>
        <taxon>Streptophyta</taxon>
        <taxon>Embryophyta</taxon>
        <taxon>Tracheophyta</taxon>
        <taxon>Spermatophyta</taxon>
        <taxon>Magnoliopsida</taxon>
        <taxon>Liliopsida</taxon>
        <taxon>Poales</taxon>
        <taxon>Poaceae</taxon>
        <taxon>PACMAD clade</taxon>
        <taxon>Arundinoideae</taxon>
        <taxon>Arundineae</taxon>
        <taxon>Arundo</taxon>
    </lineage>
</organism>
<dbReference type="EMBL" id="GBRH01169345">
    <property type="protein sequence ID" value="JAE28551.1"/>
    <property type="molecule type" value="Transcribed_RNA"/>
</dbReference>
<reference evidence="1" key="2">
    <citation type="journal article" date="2015" name="Data Brief">
        <title>Shoot transcriptome of the giant reed, Arundo donax.</title>
        <authorList>
            <person name="Barrero R.A."/>
            <person name="Guerrero F.D."/>
            <person name="Moolhuijzen P."/>
            <person name="Goolsby J.A."/>
            <person name="Tidwell J."/>
            <person name="Bellgard S.E."/>
            <person name="Bellgard M.I."/>
        </authorList>
    </citation>
    <scope>NUCLEOTIDE SEQUENCE</scope>
    <source>
        <tissue evidence="1">Shoot tissue taken approximately 20 cm above the soil surface</tissue>
    </source>
</reference>
<name>A0A0A9H150_ARUDO</name>
<reference evidence="1" key="1">
    <citation type="submission" date="2014-09" db="EMBL/GenBank/DDBJ databases">
        <authorList>
            <person name="Magalhaes I.L.F."/>
            <person name="Oliveira U."/>
            <person name="Santos F.R."/>
            <person name="Vidigal T.H.D.A."/>
            <person name="Brescovit A.D."/>
            <person name="Santos A.J."/>
        </authorList>
    </citation>
    <scope>NUCLEOTIDE SEQUENCE</scope>
    <source>
        <tissue evidence="1">Shoot tissue taken approximately 20 cm above the soil surface</tissue>
    </source>
</reference>
<protein>
    <submittedName>
        <fullName evidence="1">Uncharacterized protein</fullName>
    </submittedName>
</protein>
<proteinExistence type="predicted"/>
<accession>A0A0A9H150</accession>
<sequence>MVSIWTAGQDATWTDTRNKVRQMGQYTVGSKPGKLKNW</sequence>
<evidence type="ECO:0000313" key="1">
    <source>
        <dbReference type="EMBL" id="JAE28551.1"/>
    </source>
</evidence>